<feature type="binding site" evidence="1">
    <location>
        <position position="98"/>
    </location>
    <ligand>
        <name>S-adenosyl-L-methionine</name>
        <dbReference type="ChEBI" id="CHEBI:59789"/>
    </ligand>
</feature>
<sequence length="280" mass="31912">MNYRHAFHAGNFADVFKHLLWVSAVQHLKRKDKPFFVLDTHGGIGCYDLQGNEASRTEEAMQGIVRLRQHSEHPLLQDYLAVVDSLNADNGGRFYPGSPWLTASLLRRQDRLQVFELHPQDGEQLRQNLAAFSNVKVEAPANGYQALAAALPPLEKRGLVLIDPPFEQTDEFDQVIDALSKGIRRWSHGSYAIWYPIKDRVKIAEFHRDVSAIPQLEKTLVIEFMPRAVTPEKGMHGCGFVWVNPPYGMLNELEPMLKLLVQSLAQDQDASYRIDWLIEE</sequence>
<protein>
    <recommendedName>
        <fullName evidence="1">Ribosomal RNA large subunit methyltransferase J</fullName>
        <ecNumber evidence="1">2.1.1.266</ecNumber>
    </recommendedName>
    <alternativeName>
        <fullName evidence="1">23S rRNA (adenine(2030)-N6)-methyltransferase</fullName>
    </alternativeName>
    <alternativeName>
        <fullName evidence="1">23S rRNA m6A2030 methyltransferase</fullName>
    </alternativeName>
</protein>
<gene>
    <name evidence="1" type="primary">rlmJ</name>
    <name evidence="2" type="ORF">CWI84_11345</name>
</gene>
<comment type="catalytic activity">
    <reaction evidence="1">
        <text>adenosine(2030) in 23S rRNA + S-adenosyl-L-methionine = N(6)-methyladenosine(2030) in 23S rRNA + S-adenosyl-L-homocysteine + H(+)</text>
        <dbReference type="Rhea" id="RHEA:43736"/>
        <dbReference type="Rhea" id="RHEA-COMP:10668"/>
        <dbReference type="Rhea" id="RHEA-COMP:10669"/>
        <dbReference type="ChEBI" id="CHEBI:15378"/>
        <dbReference type="ChEBI" id="CHEBI:57856"/>
        <dbReference type="ChEBI" id="CHEBI:59789"/>
        <dbReference type="ChEBI" id="CHEBI:74411"/>
        <dbReference type="ChEBI" id="CHEBI:74449"/>
        <dbReference type="EC" id="2.1.1.266"/>
    </reaction>
</comment>
<name>A0A432ZF38_9GAMM</name>
<dbReference type="OrthoDB" id="9791274at2"/>
<dbReference type="SUPFAM" id="SSF53335">
    <property type="entry name" value="S-adenosyl-L-methionine-dependent methyltransferases"/>
    <property type="match status" value="1"/>
</dbReference>
<dbReference type="InterPro" id="IPR029063">
    <property type="entry name" value="SAM-dependent_MTases_sf"/>
</dbReference>
<feature type="active site" description="Proton acceptor" evidence="1">
    <location>
        <position position="163"/>
    </location>
</feature>
<evidence type="ECO:0000313" key="2">
    <source>
        <dbReference type="EMBL" id="RUO76587.1"/>
    </source>
</evidence>
<dbReference type="Proteomes" id="UP000287996">
    <property type="component" value="Unassembled WGS sequence"/>
</dbReference>
<comment type="similarity">
    <text evidence="1">Belongs to the RlmJ family.</text>
</comment>
<keyword evidence="1" id="KW-0698">rRNA processing</keyword>
<dbReference type="AlphaFoldDB" id="A0A432ZF38"/>
<proteinExistence type="inferred from homology"/>
<keyword evidence="1" id="KW-0949">S-adenosyl-L-methionine</keyword>
<dbReference type="HAMAP" id="MF_00934">
    <property type="entry name" value="23SrRNA_methyltr_J"/>
    <property type="match status" value="1"/>
</dbReference>
<evidence type="ECO:0000313" key="3">
    <source>
        <dbReference type="Proteomes" id="UP000287996"/>
    </source>
</evidence>
<dbReference type="Pfam" id="PF04378">
    <property type="entry name" value="RsmJ"/>
    <property type="match status" value="1"/>
</dbReference>
<comment type="function">
    <text evidence="1">Specifically methylates the adenine in position 2030 of 23S rRNA.</text>
</comment>
<accession>A0A432ZF38</accession>
<dbReference type="GO" id="GO:0005829">
    <property type="term" value="C:cytosol"/>
    <property type="evidence" value="ECO:0007669"/>
    <property type="project" value="TreeGrafter"/>
</dbReference>
<feature type="binding site" evidence="1">
    <location>
        <position position="41"/>
    </location>
    <ligand>
        <name>S-adenosyl-L-methionine</name>
        <dbReference type="ChEBI" id="CHEBI:59789"/>
    </ligand>
</feature>
<dbReference type="EC" id="2.1.1.266" evidence="1"/>
<reference evidence="2 3" key="1">
    <citation type="journal article" date="2011" name="Front. Microbiol.">
        <title>Genomic signatures of strain selection and enhancement in Bacillus atrophaeus var. globigii, a historical biowarfare simulant.</title>
        <authorList>
            <person name="Gibbons H.S."/>
            <person name="Broomall S.M."/>
            <person name="McNew L.A."/>
            <person name="Daligault H."/>
            <person name="Chapman C."/>
            <person name="Bruce D."/>
            <person name="Karavis M."/>
            <person name="Krepps M."/>
            <person name="McGregor P.A."/>
            <person name="Hong C."/>
            <person name="Park K.H."/>
            <person name="Akmal A."/>
            <person name="Feldman A."/>
            <person name="Lin J.S."/>
            <person name="Chang W.E."/>
            <person name="Higgs B.W."/>
            <person name="Demirev P."/>
            <person name="Lindquist J."/>
            <person name="Liem A."/>
            <person name="Fochler E."/>
            <person name="Read T.D."/>
            <person name="Tapia R."/>
            <person name="Johnson S."/>
            <person name="Bishop-Lilly K.A."/>
            <person name="Detter C."/>
            <person name="Han C."/>
            <person name="Sozhamannan S."/>
            <person name="Rosenzweig C.N."/>
            <person name="Skowronski E.W."/>
        </authorList>
    </citation>
    <scope>NUCLEOTIDE SEQUENCE [LARGE SCALE GENOMIC DNA]</scope>
    <source>
        <strain evidence="2 3">CC-PW-9</strain>
    </source>
</reference>
<keyword evidence="1 2" id="KW-0489">Methyltransferase</keyword>
<dbReference type="GO" id="GO:0070475">
    <property type="term" value="P:rRNA base methylation"/>
    <property type="evidence" value="ECO:0007669"/>
    <property type="project" value="UniProtKB-UniRule"/>
</dbReference>
<feature type="binding site" evidence="1">
    <location>
        <begin position="142"/>
        <end position="143"/>
    </location>
    <ligand>
        <name>S-adenosyl-L-methionine</name>
        <dbReference type="ChEBI" id="CHEBI:59789"/>
    </ligand>
</feature>
<dbReference type="Gene3D" id="3.40.50.150">
    <property type="entry name" value="Vaccinia Virus protein VP39"/>
    <property type="match status" value="1"/>
</dbReference>
<feature type="binding site" evidence="1">
    <location>
        <position position="18"/>
    </location>
    <ligand>
        <name>S-adenosyl-L-methionine</name>
        <dbReference type="ChEBI" id="CHEBI:59789"/>
    </ligand>
</feature>
<comment type="caution">
    <text evidence="2">The sequence shown here is derived from an EMBL/GenBank/DDBJ whole genome shotgun (WGS) entry which is preliminary data.</text>
</comment>
<evidence type="ECO:0000256" key="1">
    <source>
        <dbReference type="HAMAP-Rule" id="MF_00934"/>
    </source>
</evidence>
<organism evidence="2 3">
    <name type="scientific">Idiomarina tyrosinivorans</name>
    <dbReference type="NCBI Taxonomy" id="1445662"/>
    <lineage>
        <taxon>Bacteria</taxon>
        <taxon>Pseudomonadati</taxon>
        <taxon>Pseudomonadota</taxon>
        <taxon>Gammaproteobacteria</taxon>
        <taxon>Alteromonadales</taxon>
        <taxon>Idiomarinaceae</taxon>
        <taxon>Idiomarina</taxon>
    </lineage>
</organism>
<feature type="binding site" evidence="1">
    <location>
        <position position="163"/>
    </location>
    <ligand>
        <name>S-adenosyl-L-methionine</name>
        <dbReference type="ChEBI" id="CHEBI:59789"/>
    </ligand>
</feature>
<dbReference type="EMBL" id="PIQH01000013">
    <property type="protein sequence ID" value="RUO76587.1"/>
    <property type="molecule type" value="Genomic_DNA"/>
</dbReference>
<keyword evidence="3" id="KW-1185">Reference proteome</keyword>
<keyword evidence="1 2" id="KW-0808">Transferase</keyword>
<feature type="site" description="Interaction with substrate rRNA" evidence="1">
    <location>
        <position position="3"/>
    </location>
</feature>
<dbReference type="RefSeq" id="WP_126842707.1">
    <property type="nucleotide sequence ID" value="NZ_PIQH01000013.1"/>
</dbReference>
<dbReference type="GO" id="GO:0036307">
    <property type="term" value="F:23S rRNA (adenine(2030)-N(6))-methyltransferase activity"/>
    <property type="evidence" value="ECO:0007669"/>
    <property type="project" value="UniProtKB-UniRule"/>
</dbReference>
<keyword evidence="1" id="KW-0694">RNA-binding</keyword>
<dbReference type="PANTHER" id="PTHR37426:SF1">
    <property type="entry name" value="RIBOSOMAL RNA LARGE SUBUNIT METHYLTRANSFERASE J"/>
    <property type="match status" value="1"/>
</dbReference>
<dbReference type="GO" id="GO:0003723">
    <property type="term" value="F:RNA binding"/>
    <property type="evidence" value="ECO:0007669"/>
    <property type="project" value="UniProtKB-UniRule"/>
</dbReference>
<comment type="subunit">
    <text evidence="1">Monomer.</text>
</comment>
<dbReference type="PANTHER" id="PTHR37426">
    <property type="entry name" value="RIBOSOMAL RNA LARGE SUBUNIT METHYLTRANSFERASE J"/>
    <property type="match status" value="1"/>
</dbReference>
<feature type="binding site" evidence="1">
    <location>
        <position position="116"/>
    </location>
    <ligand>
        <name>S-adenosyl-L-methionine</name>
        <dbReference type="ChEBI" id="CHEBI:59789"/>
    </ligand>
</feature>
<dbReference type="InterPro" id="IPR007473">
    <property type="entry name" value="RlmJ"/>
</dbReference>